<keyword evidence="1" id="KW-0175">Coiled coil</keyword>
<evidence type="ECO:0000313" key="3">
    <source>
        <dbReference type="EMBL" id="AXY02536.1"/>
    </source>
</evidence>
<name>A0ABN5PH74_9VIBR</name>
<evidence type="ECO:0000256" key="1">
    <source>
        <dbReference type="SAM" id="Coils"/>
    </source>
</evidence>
<dbReference type="InterPro" id="IPR020103">
    <property type="entry name" value="PsdUridine_synth_cat_dom_sf"/>
</dbReference>
<protein>
    <submittedName>
        <fullName evidence="3">RNA pseudouridine synthase</fullName>
    </submittedName>
</protein>
<sequence length="559" mass="63777">MHSPEHCFTQFTADISGYDLPTQFTFPFYYTPHPLCVLAAEQLQQHLMTQTDFEHEFGLSDEQNGRGKMFGVLLVQSPLGQLGFFSAFSGKIADQNLLPGFVPPVFDMLTEESFFRRETDAINAVNAQYKAFAANPEIAQLKADIKADRAAYLQAEQAHRQVMIENRAERKQQRKQGEQNLSTEELKTLLDDLAKQSVAEKNVLKYLKQTWDEKLAIKEVRLTTLEQKLAALKEQRKDLSNSLQHKLHKQYRFLDALGAGRDLVDIFAHTTNPVPPAGSGECAAPKLLHYAYKHGFIPLALAEFWWGASPKSEVRQHKKFYPSCNSKCQPILGHMMQGLNVELNPLEENWAEDKELDILYQDDAMVIVNKPSGLLSVPGKTIKDSAYTRLQTMFPDVEGPFVIHRLDMATSGILVFALTKRANKSLQKQFISRGVQKRYMAMLEGELTEPEGEITLPMRGDPEDRPRQLVCFEHGKHAETYWQLIEVKDGRSKVYMYPKTGRTHQLRVHSAHHMGLNMPMVGDGLYGEKANRLHLHAEMLELDHPYSKERMRFLAECEF</sequence>
<evidence type="ECO:0000259" key="2">
    <source>
        <dbReference type="Pfam" id="PF00849"/>
    </source>
</evidence>
<keyword evidence="4" id="KW-1185">Reference proteome</keyword>
<dbReference type="SUPFAM" id="SSF55120">
    <property type="entry name" value="Pseudouridine synthase"/>
    <property type="match status" value="1"/>
</dbReference>
<dbReference type="Pfam" id="PF00849">
    <property type="entry name" value="PseudoU_synth_2"/>
    <property type="match status" value="1"/>
</dbReference>
<evidence type="ECO:0000313" key="4">
    <source>
        <dbReference type="Proteomes" id="UP000262832"/>
    </source>
</evidence>
<dbReference type="Proteomes" id="UP000262832">
    <property type="component" value="Chromosome II"/>
</dbReference>
<dbReference type="Gene3D" id="3.30.2350.10">
    <property type="entry name" value="Pseudouridine synthase"/>
    <property type="match status" value="1"/>
</dbReference>
<proteinExistence type="predicted"/>
<dbReference type="InterPro" id="IPR006224">
    <property type="entry name" value="PsdUridine_synth_RluA-like_CS"/>
</dbReference>
<reference evidence="3 4" key="1">
    <citation type="submission" date="2018-08" db="EMBL/GenBank/DDBJ databases">
        <title>Genomic taxonomy of the Vibrionaceae family.</title>
        <authorList>
            <person name="Gomez-Gil B."/>
            <person name="Tanaka M."/>
            <person name="Sawabe T."/>
            <person name="Enciso-Ibarra K."/>
        </authorList>
    </citation>
    <scope>NUCLEOTIDE SEQUENCE [LARGE SCALE GENOMIC DNA]</scope>
    <source>
        <strain evidence="3 4">CAIM 1831</strain>
    </source>
</reference>
<feature type="coiled-coil region" evidence="1">
    <location>
        <begin position="215"/>
        <end position="249"/>
    </location>
</feature>
<gene>
    <name evidence="3" type="ORF">D1115_15875</name>
</gene>
<dbReference type="PANTHER" id="PTHR21600:SF89">
    <property type="entry name" value="RIBOSOMAL LARGE SUBUNIT PSEUDOURIDINE SYNTHASE A"/>
    <property type="match status" value="1"/>
</dbReference>
<organism evidence="3 4">
    <name type="scientific">Vibrio alfacsensis</name>
    <dbReference type="NCBI Taxonomy" id="1074311"/>
    <lineage>
        <taxon>Bacteria</taxon>
        <taxon>Pseudomonadati</taxon>
        <taxon>Pseudomonadota</taxon>
        <taxon>Gammaproteobacteria</taxon>
        <taxon>Vibrionales</taxon>
        <taxon>Vibrionaceae</taxon>
        <taxon>Vibrio</taxon>
    </lineage>
</organism>
<dbReference type="CDD" id="cd02869">
    <property type="entry name" value="PseudoU_synth_RluA_like"/>
    <property type="match status" value="1"/>
</dbReference>
<dbReference type="InterPro" id="IPR050188">
    <property type="entry name" value="RluA_PseudoU_synthase"/>
</dbReference>
<feature type="domain" description="Pseudouridine synthase RsuA/RluA-like" evidence="2">
    <location>
        <begin position="365"/>
        <end position="512"/>
    </location>
</feature>
<dbReference type="EMBL" id="CP032094">
    <property type="protein sequence ID" value="AXY02536.1"/>
    <property type="molecule type" value="Genomic_DNA"/>
</dbReference>
<accession>A0ABN5PH74</accession>
<dbReference type="InterPro" id="IPR006145">
    <property type="entry name" value="PsdUridine_synth_RsuA/RluA"/>
</dbReference>
<dbReference type="PANTHER" id="PTHR21600">
    <property type="entry name" value="MITOCHONDRIAL RNA PSEUDOURIDINE SYNTHASE"/>
    <property type="match status" value="1"/>
</dbReference>
<dbReference type="PROSITE" id="PS01129">
    <property type="entry name" value="PSI_RLU"/>
    <property type="match status" value="1"/>
</dbReference>
<dbReference type="RefSeq" id="WP_128812450.1">
    <property type="nucleotide sequence ID" value="NZ_CP032094.1"/>
</dbReference>